<evidence type="ECO:0000313" key="1">
    <source>
        <dbReference type="EMBL" id="MBU2951645.1"/>
    </source>
</evidence>
<keyword evidence="1" id="KW-0489">Methyltransferase</keyword>
<dbReference type="EMBL" id="JAHKPD010000018">
    <property type="protein sequence ID" value="MBU2951645.1"/>
    <property type="molecule type" value="Genomic_DNA"/>
</dbReference>
<comment type="caution">
    <text evidence="1">The sequence shown here is derived from an EMBL/GenBank/DDBJ whole genome shotgun (WGS) entry which is preliminary data.</text>
</comment>
<accession>A0ACC5UBJ1</accession>
<dbReference type="Proteomes" id="UP001647509">
    <property type="component" value="Unassembled WGS sequence"/>
</dbReference>
<proteinExistence type="predicted"/>
<keyword evidence="2" id="KW-1185">Reference proteome</keyword>
<dbReference type="EC" id="2.1.1.297" evidence="1"/>
<sequence>MRLKDIQKKFHQELDAIYATEEVNSFFYTLIDVFYKVSRIDLAMDTEWSIEDDRVIQKALKQLKKHKPIQYIIGETEFYGLTFKVDKNVLIPRPETEELVEWILKHNNENDKINILDIGTGSGCIAISLAKYLKNANVYALDVSKPALQVAKKNAELNAVDVTFIEADILTTKNVEDLKFDIIVSNPPYVREKEQTLMKPNVLENEPHLALFVKDDNALQFYKAITAFSVENLVDQGKLLFEINEFLGNEMIRLLQKHEFSNIELKQDIFRKDRMIKGVKN</sequence>
<name>A0ACC5UBJ1_9FLAO</name>
<organism evidence="1 2">
    <name type="scientific">Pseudotamlana agarivorans</name>
    <dbReference type="NCBI Taxonomy" id="481183"/>
    <lineage>
        <taxon>Bacteria</taxon>
        <taxon>Pseudomonadati</taxon>
        <taxon>Bacteroidota</taxon>
        <taxon>Flavobacteriia</taxon>
        <taxon>Flavobacteriales</taxon>
        <taxon>Flavobacteriaceae</taxon>
        <taxon>Pseudotamlana</taxon>
    </lineage>
</organism>
<evidence type="ECO:0000313" key="2">
    <source>
        <dbReference type="Proteomes" id="UP001647509"/>
    </source>
</evidence>
<protein>
    <submittedName>
        <fullName evidence="1">Peptide chain release factor N(5)-glutamine methyltransferase</fullName>
        <ecNumber evidence="1">2.1.1.297</ecNumber>
    </submittedName>
</protein>
<gene>
    <name evidence="1" type="primary">prmC</name>
    <name evidence="1" type="ORF">KO493_13140</name>
</gene>
<reference evidence="1" key="1">
    <citation type="submission" date="2021-05" db="EMBL/GenBank/DDBJ databases">
        <title>Draft genomes of bacteria isolated from model marine particles.</title>
        <authorList>
            <person name="Datta M.S."/>
            <person name="Schwartzman J.A."/>
            <person name="Enke T.N."/>
            <person name="Saavedra J."/>
            <person name="Cermak N."/>
            <person name="Cordero O.X."/>
        </authorList>
    </citation>
    <scope>NUCLEOTIDE SEQUENCE</scope>
    <source>
        <strain evidence="1">I2M19</strain>
    </source>
</reference>
<keyword evidence="1" id="KW-0808">Transferase</keyword>